<keyword evidence="3" id="KW-0847">Vitamin C</keyword>
<keyword evidence="2" id="KW-0479">Metal-binding</keyword>
<dbReference type="Proteomes" id="UP001170717">
    <property type="component" value="Unassembled WGS sequence"/>
</dbReference>
<comment type="caution">
    <text evidence="8">The sequence shown here is derived from an EMBL/GenBank/DDBJ whole genome shotgun (WGS) entry which is preliminary data.</text>
</comment>
<evidence type="ECO:0000256" key="2">
    <source>
        <dbReference type="ARBA" id="ARBA00022723"/>
    </source>
</evidence>
<name>A0AAW7YV46_9ALTE</name>
<keyword evidence="4" id="KW-0223">Dioxygenase</keyword>
<comment type="cofactor">
    <cofactor evidence="1">
        <name>L-ascorbate</name>
        <dbReference type="ChEBI" id="CHEBI:38290"/>
    </cofactor>
</comment>
<sequence length="223" mass="25676">MERFSLDLPSPLYVFDENYFSNIVSDLQEKGFSIRPLGVPEFVIDALVACQDTLSKQAYRRAGIGRAQQFQHHEKVRSDEICWIDGTSSEGQLWLEWCEALRLYINRHLFMGLFSFESHFACYGPGNFYKRHLDAFKGQSNRMLSVVTYLNDDWQATEGGELVLYASEQDDIGERVLPEKGTIAIFLSEVFPHEVLTAKRERHSVAGWFRLNTSINENIDPPK</sequence>
<organism evidence="8 9">
    <name type="scientific">Alteromonas stellipolaris</name>
    <dbReference type="NCBI Taxonomy" id="233316"/>
    <lineage>
        <taxon>Bacteria</taxon>
        <taxon>Pseudomonadati</taxon>
        <taxon>Pseudomonadota</taxon>
        <taxon>Gammaproteobacteria</taxon>
        <taxon>Alteromonadales</taxon>
        <taxon>Alteromonadaceae</taxon>
        <taxon>Alteromonas/Salinimonas group</taxon>
        <taxon>Alteromonas</taxon>
    </lineage>
</organism>
<dbReference type="EC" id="1.14.11.-" evidence="8"/>
<keyword evidence="5 8" id="KW-0560">Oxidoreductase</keyword>
<feature type="domain" description="Fe2OG dioxygenase" evidence="7">
    <location>
        <begin position="109"/>
        <end position="211"/>
    </location>
</feature>
<dbReference type="RefSeq" id="WP_061997659.1">
    <property type="nucleotide sequence ID" value="NZ_CAXIBE010000128.1"/>
</dbReference>
<dbReference type="Pfam" id="PF13640">
    <property type="entry name" value="2OG-FeII_Oxy_3"/>
    <property type="match status" value="1"/>
</dbReference>
<keyword evidence="6" id="KW-0408">Iron</keyword>
<gene>
    <name evidence="8" type="ORF">Q4527_02525</name>
</gene>
<evidence type="ECO:0000256" key="4">
    <source>
        <dbReference type="ARBA" id="ARBA00022964"/>
    </source>
</evidence>
<evidence type="ECO:0000259" key="7">
    <source>
        <dbReference type="PROSITE" id="PS51471"/>
    </source>
</evidence>
<evidence type="ECO:0000313" key="8">
    <source>
        <dbReference type="EMBL" id="MDO6576244.1"/>
    </source>
</evidence>
<evidence type="ECO:0000313" key="9">
    <source>
        <dbReference type="Proteomes" id="UP001170717"/>
    </source>
</evidence>
<dbReference type="GO" id="GO:0031418">
    <property type="term" value="F:L-ascorbic acid binding"/>
    <property type="evidence" value="ECO:0007669"/>
    <property type="project" value="UniProtKB-KW"/>
</dbReference>
<dbReference type="GO" id="GO:0071456">
    <property type="term" value="P:cellular response to hypoxia"/>
    <property type="evidence" value="ECO:0007669"/>
    <property type="project" value="TreeGrafter"/>
</dbReference>
<dbReference type="GO" id="GO:0008198">
    <property type="term" value="F:ferrous iron binding"/>
    <property type="evidence" value="ECO:0007669"/>
    <property type="project" value="TreeGrafter"/>
</dbReference>
<dbReference type="InterPro" id="IPR005123">
    <property type="entry name" value="Oxoglu/Fe-dep_dioxygenase_dom"/>
</dbReference>
<dbReference type="SMART" id="SM00702">
    <property type="entry name" value="P4Hc"/>
    <property type="match status" value="1"/>
</dbReference>
<dbReference type="InterPro" id="IPR006620">
    <property type="entry name" value="Pro_4_hyd_alph"/>
</dbReference>
<accession>A0AAW7YV46</accession>
<reference evidence="8" key="1">
    <citation type="submission" date="2023-07" db="EMBL/GenBank/DDBJ databases">
        <title>Genome content predicts the carbon catabolic preferences of heterotrophic bacteria.</title>
        <authorList>
            <person name="Gralka M."/>
        </authorList>
    </citation>
    <scope>NUCLEOTIDE SEQUENCE</scope>
    <source>
        <strain evidence="8">F2M12</strain>
    </source>
</reference>
<evidence type="ECO:0000256" key="3">
    <source>
        <dbReference type="ARBA" id="ARBA00022896"/>
    </source>
</evidence>
<dbReference type="Gene3D" id="2.60.120.620">
    <property type="entry name" value="q2cbj1_9rhob like domain"/>
    <property type="match status" value="1"/>
</dbReference>
<dbReference type="PANTHER" id="PTHR12907:SF26">
    <property type="entry name" value="HIF PROLYL HYDROXYLASE, ISOFORM C"/>
    <property type="match status" value="1"/>
</dbReference>
<dbReference type="InterPro" id="IPR044862">
    <property type="entry name" value="Pro_4_hyd_alph_FE2OG_OXY"/>
</dbReference>
<dbReference type="AlphaFoldDB" id="A0AAW7YV46"/>
<evidence type="ECO:0000256" key="1">
    <source>
        <dbReference type="ARBA" id="ARBA00001961"/>
    </source>
</evidence>
<dbReference type="PANTHER" id="PTHR12907">
    <property type="entry name" value="EGL NINE HOMOLOG-RELATED"/>
    <property type="match status" value="1"/>
</dbReference>
<protein>
    <submittedName>
        <fullName evidence="8">2OG-Fe(II) oxygenase</fullName>
        <ecNumber evidence="8">1.14.11.-</ecNumber>
    </submittedName>
</protein>
<proteinExistence type="predicted"/>
<dbReference type="EMBL" id="JAUOQI010000001">
    <property type="protein sequence ID" value="MDO6576244.1"/>
    <property type="molecule type" value="Genomic_DNA"/>
</dbReference>
<evidence type="ECO:0000256" key="6">
    <source>
        <dbReference type="ARBA" id="ARBA00023004"/>
    </source>
</evidence>
<dbReference type="GO" id="GO:0031543">
    <property type="term" value="F:peptidyl-proline dioxygenase activity"/>
    <property type="evidence" value="ECO:0007669"/>
    <property type="project" value="TreeGrafter"/>
</dbReference>
<dbReference type="InterPro" id="IPR051559">
    <property type="entry name" value="HIF_prolyl_hydroxylases"/>
</dbReference>
<dbReference type="PROSITE" id="PS51471">
    <property type="entry name" value="FE2OG_OXY"/>
    <property type="match status" value="1"/>
</dbReference>
<evidence type="ECO:0000256" key="5">
    <source>
        <dbReference type="ARBA" id="ARBA00023002"/>
    </source>
</evidence>